<reference evidence="1 2" key="1">
    <citation type="submission" date="2024-09" db="EMBL/GenBank/DDBJ databases">
        <authorList>
            <person name="Sun Q."/>
            <person name="Mori K."/>
        </authorList>
    </citation>
    <scope>NUCLEOTIDE SEQUENCE [LARGE SCALE GENOMIC DNA]</scope>
    <source>
        <strain evidence="1 2">CCM 7706</strain>
    </source>
</reference>
<dbReference type="InterPro" id="IPR036192">
    <property type="entry name" value="Cell_div_ZapA-like_sf"/>
</dbReference>
<sequence>MGNVTVSIGGRSHALACADGEEAHVQQLAQLIDEKARLSGATGQTEARMLLFAALMLADELLDLRGRAAAPAPASAPAPMPDEVAERLGALAARVENLADLLESDAAKP</sequence>
<organism evidence="1 2">
    <name type="scientific">Novosphingobium soli</name>
    <dbReference type="NCBI Taxonomy" id="574956"/>
    <lineage>
        <taxon>Bacteria</taxon>
        <taxon>Pseudomonadati</taxon>
        <taxon>Pseudomonadota</taxon>
        <taxon>Alphaproteobacteria</taxon>
        <taxon>Sphingomonadales</taxon>
        <taxon>Sphingomonadaceae</taxon>
        <taxon>Novosphingobium</taxon>
    </lineage>
</organism>
<dbReference type="InterPro" id="IPR007838">
    <property type="entry name" value="Cell_div_ZapA-like"/>
</dbReference>
<dbReference type="Proteomes" id="UP001589798">
    <property type="component" value="Unassembled WGS sequence"/>
</dbReference>
<keyword evidence="1" id="KW-0132">Cell division</keyword>
<dbReference type="InterPro" id="IPR042233">
    <property type="entry name" value="Cell_div_ZapA_N"/>
</dbReference>
<comment type="caution">
    <text evidence="1">The sequence shown here is derived from an EMBL/GenBank/DDBJ whole genome shotgun (WGS) entry which is preliminary data.</text>
</comment>
<evidence type="ECO:0000313" key="1">
    <source>
        <dbReference type="EMBL" id="MFC0204906.1"/>
    </source>
</evidence>
<dbReference type="SUPFAM" id="SSF102829">
    <property type="entry name" value="Cell division protein ZapA-like"/>
    <property type="match status" value="1"/>
</dbReference>
<dbReference type="RefSeq" id="WP_379487664.1">
    <property type="nucleotide sequence ID" value="NZ_JBHLWK010000013.1"/>
</dbReference>
<keyword evidence="2" id="KW-1185">Reference proteome</keyword>
<keyword evidence="1" id="KW-0131">Cell cycle</keyword>
<name>A0ABV6CXK4_9SPHN</name>
<dbReference type="GO" id="GO:0051301">
    <property type="term" value="P:cell division"/>
    <property type="evidence" value="ECO:0007669"/>
    <property type="project" value="UniProtKB-KW"/>
</dbReference>
<protein>
    <submittedName>
        <fullName evidence="1">Cell division protein ZapA</fullName>
    </submittedName>
</protein>
<accession>A0ABV6CXK4</accession>
<dbReference type="EMBL" id="JBHLWK010000013">
    <property type="protein sequence ID" value="MFC0204906.1"/>
    <property type="molecule type" value="Genomic_DNA"/>
</dbReference>
<evidence type="ECO:0000313" key="2">
    <source>
        <dbReference type="Proteomes" id="UP001589798"/>
    </source>
</evidence>
<proteinExistence type="predicted"/>
<dbReference type="Pfam" id="PF05164">
    <property type="entry name" value="ZapA"/>
    <property type="match status" value="1"/>
</dbReference>
<gene>
    <name evidence="1" type="ORF">ACFFJC_11545</name>
</gene>
<dbReference type="Gene3D" id="3.30.160.880">
    <property type="entry name" value="Cell division protein ZapA protomer, N-terminal domain"/>
    <property type="match status" value="1"/>
</dbReference>